<sequence>MDSHYYGCIDTSAGAHSRFLPLLLSIATKRLAPPVIHELIEAHLSPSSANWSWVCQICWMLDRGAQGFGMQARSIPGPAAHQKDDVALLLPLVHTNFAGFIRCIGASRVMAGDRTVGSTMESFLCLEAGVPVGCRPPLVCTPNMKRKMKANFSFKLLPESEDESFKRAARAYPGSAPKAFRRLKRVQTRVERIISESLHRLHMPFPTEFFAAHIRNVCIPNDATVDSTALICEMFPDPKPGTLDRIDHWRGQAWRDVEMLVLPPSVTLRTSLIGIAECGVIFPRMEDLAVAWFLPEVPWDAILELRSCPVLPSPRTLVARRLPTSITLINITNAGDFRIQIPTRNPRPDLRAGGARKFAPKLTVVSKRVQTRVEPIIYKTLVFDTCRPHADRVEAKEFTLTLRARPAECFAAHIRNLCIPERRMRRTIQLARAYWGMFDEQAVVVMGGSEHVESF</sequence>
<dbReference type="EMBL" id="BRPK01000006">
    <property type="protein sequence ID" value="GLB39025.1"/>
    <property type="molecule type" value="Genomic_DNA"/>
</dbReference>
<dbReference type="Proteomes" id="UP001063166">
    <property type="component" value="Unassembled WGS sequence"/>
</dbReference>
<accession>A0A9P3UPI5</accession>
<keyword evidence="2" id="KW-1185">Reference proteome</keyword>
<gene>
    <name evidence="1" type="ORF">LshimejAT787_0601870</name>
</gene>
<dbReference type="AlphaFoldDB" id="A0A9P3UPI5"/>
<organism evidence="1 2">
    <name type="scientific">Lyophyllum shimeji</name>
    <name type="common">Hon-shimeji</name>
    <name type="synonym">Tricholoma shimeji</name>
    <dbReference type="NCBI Taxonomy" id="47721"/>
    <lineage>
        <taxon>Eukaryota</taxon>
        <taxon>Fungi</taxon>
        <taxon>Dikarya</taxon>
        <taxon>Basidiomycota</taxon>
        <taxon>Agaricomycotina</taxon>
        <taxon>Agaricomycetes</taxon>
        <taxon>Agaricomycetidae</taxon>
        <taxon>Agaricales</taxon>
        <taxon>Tricholomatineae</taxon>
        <taxon>Lyophyllaceae</taxon>
        <taxon>Lyophyllum</taxon>
    </lineage>
</organism>
<protein>
    <submittedName>
        <fullName evidence="1">Uncharacterized protein</fullName>
    </submittedName>
</protein>
<evidence type="ECO:0000313" key="1">
    <source>
        <dbReference type="EMBL" id="GLB39025.1"/>
    </source>
</evidence>
<reference evidence="1" key="1">
    <citation type="submission" date="2022-07" db="EMBL/GenBank/DDBJ databases">
        <title>The genome of Lyophyllum shimeji provides insight into the initial evolution of ectomycorrhizal fungal genome.</title>
        <authorList>
            <person name="Kobayashi Y."/>
            <person name="Shibata T."/>
            <person name="Hirakawa H."/>
            <person name="Shigenobu S."/>
            <person name="Nishiyama T."/>
            <person name="Yamada A."/>
            <person name="Hasebe M."/>
            <person name="Kawaguchi M."/>
        </authorList>
    </citation>
    <scope>NUCLEOTIDE SEQUENCE</scope>
    <source>
        <strain evidence="1">AT787</strain>
    </source>
</reference>
<dbReference type="OrthoDB" id="2913000at2759"/>
<name>A0A9P3UPI5_LYOSH</name>
<comment type="caution">
    <text evidence="1">The sequence shown here is derived from an EMBL/GenBank/DDBJ whole genome shotgun (WGS) entry which is preliminary data.</text>
</comment>
<evidence type="ECO:0000313" key="2">
    <source>
        <dbReference type="Proteomes" id="UP001063166"/>
    </source>
</evidence>
<proteinExistence type="predicted"/>